<sequence length="346" mass="39493">MKSMENKAFLSSFGFSIYASRSVQTNQNLILEYKQSGFSFAFTSLNISEEKGQQQEFKRMVDFCQKEGIALFVDINAESYQRLGISGLKELGCTAVRIDDGLSEEEILQLSHDFQLVFNASTLTDEFIEALEKKGLDLSKIMACHNYYPKPYTGLSIERLRMINERLHRYFIPVIAFVPGEERRFPLFEGLPTVEEHRFLTPLQASLDCLMKGQCDYICVGDTRLASDSLLEMSYVSKGMIPLVADVPEEWRGMVFENRIDKSDYVIRAVHSRSQLADTVVKGRCVARHRGDIVLANAQFLRYEHELEICLVDLPADSRQEVIGSVDPRSRPLLDYIEAPFSFVFI</sequence>
<dbReference type="OrthoDB" id="5809921at2"/>
<evidence type="ECO:0000259" key="1">
    <source>
        <dbReference type="Pfam" id="PF05913"/>
    </source>
</evidence>
<dbReference type="SUPFAM" id="SSF50891">
    <property type="entry name" value="Cyclophilin-like"/>
    <property type="match status" value="1"/>
</dbReference>
<gene>
    <name evidence="3" type="ORF">E4T82_05105</name>
</gene>
<feature type="domain" description="6-phospho-N-acetylmuramidase N-terminal" evidence="2">
    <location>
        <begin position="13"/>
        <end position="233"/>
    </location>
</feature>
<organism evidence="3 4">
    <name type="scientific">Streptococcus cuniculi</name>
    <dbReference type="NCBI Taxonomy" id="1432788"/>
    <lineage>
        <taxon>Bacteria</taxon>
        <taxon>Bacillati</taxon>
        <taxon>Bacillota</taxon>
        <taxon>Bacilli</taxon>
        <taxon>Lactobacillales</taxon>
        <taxon>Streptococcaceae</taxon>
        <taxon>Streptococcus</taxon>
    </lineage>
</organism>
<dbReference type="AlphaFoldDB" id="A0A4Y9JAY7"/>
<accession>A0A4Y9JAY7</accession>
<reference evidence="3 4" key="1">
    <citation type="submission" date="2019-03" db="EMBL/GenBank/DDBJ databases">
        <title>Diversity of the mouse oral microbiome.</title>
        <authorList>
            <person name="Joseph S."/>
            <person name="Aduse-Opoku J."/>
            <person name="Curtis M."/>
            <person name="Wade W."/>
            <person name="Hashim A."/>
        </authorList>
    </citation>
    <scope>NUCLEOTIDE SEQUENCE [LARGE SCALE GENOMIC DNA]</scope>
    <source>
        <strain evidence="3 4">WM131</strain>
    </source>
</reference>
<feature type="domain" description="6-phospho-N-acetylmuramidase C-terminal" evidence="1">
    <location>
        <begin position="255"/>
        <end position="345"/>
    </location>
</feature>
<dbReference type="Pfam" id="PF05913">
    <property type="entry name" value="MupG_C"/>
    <property type="match status" value="1"/>
</dbReference>
<dbReference type="InterPro" id="IPR008589">
    <property type="entry name" value="MupG"/>
</dbReference>
<dbReference type="InterPro" id="IPR043894">
    <property type="entry name" value="MupG_C"/>
</dbReference>
<dbReference type="Gene3D" id="3.20.20.70">
    <property type="entry name" value="Aldolase class I"/>
    <property type="match status" value="1"/>
</dbReference>
<dbReference type="EMBL" id="SPPD01000005">
    <property type="protein sequence ID" value="TFU98102.1"/>
    <property type="molecule type" value="Genomic_DNA"/>
</dbReference>
<dbReference type="PANTHER" id="PTHR38435:SF2">
    <property type="entry name" value="DUF871 DOMAIN-CONTAINING PROTEIN"/>
    <property type="match status" value="1"/>
</dbReference>
<comment type="caution">
    <text evidence="3">The sequence shown here is derived from an EMBL/GenBank/DDBJ whole genome shotgun (WGS) entry which is preliminary data.</text>
</comment>
<name>A0A4Y9JAY7_9STRE</name>
<dbReference type="Proteomes" id="UP000297253">
    <property type="component" value="Unassembled WGS sequence"/>
</dbReference>
<proteinExistence type="predicted"/>
<dbReference type="Gene3D" id="2.40.100.10">
    <property type="entry name" value="Cyclophilin-like"/>
    <property type="match status" value="1"/>
</dbReference>
<dbReference type="InterPro" id="IPR013785">
    <property type="entry name" value="Aldolase_TIM"/>
</dbReference>
<evidence type="ECO:0000313" key="3">
    <source>
        <dbReference type="EMBL" id="TFU98102.1"/>
    </source>
</evidence>
<evidence type="ECO:0000313" key="4">
    <source>
        <dbReference type="Proteomes" id="UP000297253"/>
    </source>
</evidence>
<dbReference type="InterPro" id="IPR043797">
    <property type="entry name" value="MupG_N"/>
</dbReference>
<protein>
    <submittedName>
        <fullName evidence="3">DUF871 domain-containing protein</fullName>
    </submittedName>
</protein>
<dbReference type="SUPFAM" id="SSF51445">
    <property type="entry name" value="(Trans)glycosidases"/>
    <property type="match status" value="1"/>
</dbReference>
<evidence type="ECO:0000259" key="2">
    <source>
        <dbReference type="Pfam" id="PF19200"/>
    </source>
</evidence>
<dbReference type="InterPro" id="IPR029000">
    <property type="entry name" value="Cyclophilin-like_dom_sf"/>
</dbReference>
<dbReference type="InterPro" id="IPR017853">
    <property type="entry name" value="GH"/>
</dbReference>
<dbReference type="STRING" id="1432788.BU202_01110"/>
<dbReference type="Pfam" id="PF19200">
    <property type="entry name" value="MupG_N"/>
    <property type="match status" value="1"/>
</dbReference>
<dbReference type="PANTHER" id="PTHR38435">
    <property type="match status" value="1"/>
</dbReference>